<name>A0A7D9JXB2_PARCT</name>
<accession>A0A7D9JXB2</accession>
<dbReference type="EMBL" id="CACRXK020022419">
    <property type="protein sequence ID" value="CAB4036792.1"/>
    <property type="molecule type" value="Genomic_DNA"/>
</dbReference>
<dbReference type="AlphaFoldDB" id="A0A7D9JXB2"/>
<proteinExistence type="predicted"/>
<gene>
    <name evidence="4" type="ORF">PACLA_8A069412</name>
</gene>
<protein>
    <submittedName>
        <fullName evidence="4">Uncharacterized protein</fullName>
    </submittedName>
</protein>
<reference evidence="4" key="1">
    <citation type="submission" date="2020-04" db="EMBL/GenBank/DDBJ databases">
        <authorList>
            <person name="Alioto T."/>
            <person name="Alioto T."/>
            <person name="Gomez Garrido J."/>
        </authorList>
    </citation>
    <scope>NUCLEOTIDE SEQUENCE</scope>
    <source>
        <strain evidence="4">A484AB</strain>
    </source>
</reference>
<evidence type="ECO:0000256" key="3">
    <source>
        <dbReference type="ARBA" id="ARBA00023273"/>
    </source>
</evidence>
<dbReference type="Proteomes" id="UP001152795">
    <property type="component" value="Unassembled WGS sequence"/>
</dbReference>
<organism evidence="4 5">
    <name type="scientific">Paramuricea clavata</name>
    <name type="common">Red gorgonian</name>
    <name type="synonym">Violescent sea-whip</name>
    <dbReference type="NCBI Taxonomy" id="317549"/>
    <lineage>
        <taxon>Eukaryota</taxon>
        <taxon>Metazoa</taxon>
        <taxon>Cnidaria</taxon>
        <taxon>Anthozoa</taxon>
        <taxon>Octocorallia</taxon>
        <taxon>Malacalcyonacea</taxon>
        <taxon>Plexauridae</taxon>
        <taxon>Paramuricea</taxon>
    </lineage>
</organism>
<dbReference type="GO" id="GO:0048678">
    <property type="term" value="P:response to axon injury"/>
    <property type="evidence" value="ECO:0007669"/>
    <property type="project" value="TreeGrafter"/>
</dbReference>
<dbReference type="SUPFAM" id="SSF82185">
    <property type="entry name" value="Histone H3 K4-specific methyltransferase SET7/9 N-terminal domain"/>
    <property type="match status" value="1"/>
</dbReference>
<dbReference type="InterPro" id="IPR003409">
    <property type="entry name" value="MORN"/>
</dbReference>
<evidence type="ECO:0000256" key="1">
    <source>
        <dbReference type="ARBA" id="ARBA00004316"/>
    </source>
</evidence>
<dbReference type="GO" id="GO:0042995">
    <property type="term" value="C:cell projection"/>
    <property type="evidence" value="ECO:0007669"/>
    <property type="project" value="UniProtKB-SubCell"/>
</dbReference>
<dbReference type="Pfam" id="PF02493">
    <property type="entry name" value="MORN"/>
    <property type="match status" value="4"/>
</dbReference>
<evidence type="ECO:0000313" key="5">
    <source>
        <dbReference type="Proteomes" id="UP001152795"/>
    </source>
</evidence>
<dbReference type="SMART" id="SM00698">
    <property type="entry name" value="MORN"/>
    <property type="match status" value="4"/>
</dbReference>
<dbReference type="Gene3D" id="2.20.110.10">
    <property type="entry name" value="Histone H3 K4-specific methyltransferase SET7/9 N-terminal domain"/>
    <property type="match status" value="2"/>
</dbReference>
<evidence type="ECO:0000256" key="2">
    <source>
        <dbReference type="ARBA" id="ARBA00022737"/>
    </source>
</evidence>
<evidence type="ECO:0000313" key="4">
    <source>
        <dbReference type="EMBL" id="CAB4036792.1"/>
    </source>
</evidence>
<sequence>MPNSDNTAPIQTFIYPVGDSYTGTWDDEGRKHGVGKLNLTNGSFYVGQFQHGLCSGYGVLKLPDGARYEGEFIYGKFHGVGVYTRTDGMKFEGEFFEGDVRGLGLLTFPDGTHGIPRNEGRFEGTKFLGHAKAETIVTKAREAAVKAYQCSDP</sequence>
<keyword evidence="2" id="KW-0677">Repeat</keyword>
<dbReference type="OrthoDB" id="406044at2759"/>
<comment type="caution">
    <text evidence="4">The sequence shown here is derived from an EMBL/GenBank/DDBJ whole genome shotgun (WGS) entry which is preliminary data.</text>
</comment>
<comment type="subcellular location">
    <subcellularLocation>
        <location evidence="1">Cell projection</location>
    </subcellularLocation>
</comment>
<dbReference type="InterPro" id="IPR052315">
    <property type="entry name" value="MORN4"/>
</dbReference>
<dbReference type="PANTHER" id="PTHR46614:SF1">
    <property type="entry name" value="MORN REPEAT-CONTAINING PROTEIN 4"/>
    <property type="match status" value="1"/>
</dbReference>
<keyword evidence="5" id="KW-1185">Reference proteome</keyword>
<keyword evidence="3" id="KW-0966">Cell projection</keyword>
<dbReference type="PANTHER" id="PTHR46614">
    <property type="entry name" value="MORN REPEAT-CONTAINING PROTEIN 4"/>
    <property type="match status" value="1"/>
</dbReference>